<sequence>MNKYKTLIILDWDDTLFPTSWIVKNNINLSDKKVQNQYIVYFSKLDMILYNMLTKLLKYGSVFIVTNAVIKWVHISSTILPNTQKLINNNIIILSARETFQNKYPDQMWMWKKLMFKQLIENYYNNYKFQNIVSVGDAEHEFNATVDLYNEHSIVKNRLLKTIRFVRDPSFESLIDQLEVLDKSIHNIIINIKHYDLTFKDK</sequence>
<evidence type="ECO:0000313" key="1">
    <source>
        <dbReference type="EMBL" id="QKF93620.1"/>
    </source>
</evidence>
<dbReference type="Proteomes" id="UP001162001">
    <property type="component" value="Segment"/>
</dbReference>
<reference evidence="1 2" key="1">
    <citation type="submission" date="2020-04" db="EMBL/GenBank/DDBJ databases">
        <title>Advantages and limits of metagenomic assembly and binning of a giant virus.</title>
        <authorList>
            <person name="Schulz F."/>
            <person name="Andreani J."/>
            <person name="Francis R."/>
            <person name="Boudjemaa H."/>
            <person name="Bou Khalil J.Y."/>
            <person name="Lee J."/>
            <person name="La Scola B."/>
            <person name="Woyke T."/>
        </authorList>
    </citation>
    <scope>NUCLEOTIDE SEQUENCE [LARGE SCALE GENOMIC DNA]</scope>
    <source>
        <strain evidence="1 2">FV1/VV64</strain>
    </source>
</reference>
<dbReference type="SUPFAM" id="SSF56784">
    <property type="entry name" value="HAD-like"/>
    <property type="match status" value="1"/>
</dbReference>
<dbReference type="PANTHER" id="PTHR38899:SF1">
    <property type="entry name" value="PROTEIN KINASE"/>
    <property type="match status" value="1"/>
</dbReference>
<dbReference type="InterPro" id="IPR036412">
    <property type="entry name" value="HAD-like_sf"/>
</dbReference>
<dbReference type="PANTHER" id="PTHR38899">
    <property type="entry name" value="DOMAIN OOKINETE PROTEIN, PUTATIVE-RELATED"/>
    <property type="match status" value="1"/>
</dbReference>
<gene>
    <name evidence="1" type="ORF">Fadolivirus_1_162</name>
</gene>
<dbReference type="EMBL" id="MT418680">
    <property type="protein sequence ID" value="QKF93620.1"/>
    <property type="molecule type" value="Genomic_DNA"/>
</dbReference>
<keyword evidence="2" id="KW-1185">Reference proteome</keyword>
<proteinExistence type="predicted"/>
<organism evidence="1 2">
    <name type="scientific">Fadolivirus FV1/VV64</name>
    <dbReference type="NCBI Taxonomy" id="3070911"/>
    <lineage>
        <taxon>Viruses</taxon>
        <taxon>Varidnaviria</taxon>
        <taxon>Bamfordvirae</taxon>
        <taxon>Nucleocytoviricota</taxon>
        <taxon>Megaviricetes</taxon>
        <taxon>Imitervirales</taxon>
        <taxon>Mimiviridae</taxon>
        <taxon>Klosneuvirinae</taxon>
        <taxon>Fadolivirus</taxon>
        <taxon>Fadolivirus algeromassiliense</taxon>
    </lineage>
</organism>
<name>A0A7D3QWI0_9VIRU</name>
<accession>A0A7D3QWI0</accession>
<evidence type="ECO:0000313" key="2">
    <source>
        <dbReference type="Proteomes" id="UP001162001"/>
    </source>
</evidence>
<protein>
    <submittedName>
        <fullName evidence="1">HAD-like superfamily protein</fullName>
    </submittedName>
</protein>